<dbReference type="PRINTS" id="PR00039">
    <property type="entry name" value="HTHLYSR"/>
</dbReference>
<proteinExistence type="inferred from homology"/>
<dbReference type="Gene3D" id="1.10.10.10">
    <property type="entry name" value="Winged helix-like DNA-binding domain superfamily/Winged helix DNA-binding domain"/>
    <property type="match status" value="1"/>
</dbReference>
<evidence type="ECO:0000256" key="2">
    <source>
        <dbReference type="ARBA" id="ARBA00023015"/>
    </source>
</evidence>
<evidence type="ECO:0000256" key="3">
    <source>
        <dbReference type="ARBA" id="ARBA00023125"/>
    </source>
</evidence>
<evidence type="ECO:0000313" key="6">
    <source>
        <dbReference type="EMBL" id="EDQ33545.1"/>
    </source>
</evidence>
<dbReference type="InterPro" id="IPR036390">
    <property type="entry name" value="WH_DNA-bd_sf"/>
</dbReference>
<dbReference type="PROSITE" id="PS50931">
    <property type="entry name" value="HTH_LYSR"/>
    <property type="match status" value="1"/>
</dbReference>
<evidence type="ECO:0000313" key="7">
    <source>
        <dbReference type="Proteomes" id="UP000004291"/>
    </source>
</evidence>
<dbReference type="eggNOG" id="COG0583">
    <property type="taxonomic scope" value="Bacteria"/>
</dbReference>
<keyword evidence="4" id="KW-0804">Transcription</keyword>
<dbReference type="FunFam" id="1.10.10.10:FF:000001">
    <property type="entry name" value="LysR family transcriptional regulator"/>
    <property type="match status" value="1"/>
</dbReference>
<dbReference type="Pfam" id="PF03466">
    <property type="entry name" value="LysR_substrate"/>
    <property type="match status" value="1"/>
</dbReference>
<dbReference type="STRING" id="411684.HPDFL43_09922"/>
<reference evidence="6 7" key="1">
    <citation type="submission" date="2007-10" db="EMBL/GenBank/DDBJ databases">
        <authorList>
            <person name="Wagner-Dobler I."/>
            <person name="Ferriera S."/>
            <person name="Johnson J."/>
            <person name="Kravitz S."/>
            <person name="Beeson K."/>
            <person name="Sutton G."/>
            <person name="Rogers Y.-H."/>
            <person name="Friedman R."/>
            <person name="Frazier M."/>
            <person name="Venter J.C."/>
        </authorList>
    </citation>
    <scope>NUCLEOTIDE SEQUENCE [LARGE SCALE GENOMIC DNA]</scope>
    <source>
        <strain evidence="6 7">DFL-43</strain>
    </source>
</reference>
<feature type="domain" description="HTH lysR-type" evidence="5">
    <location>
        <begin position="4"/>
        <end position="61"/>
    </location>
</feature>
<dbReference type="InterPro" id="IPR005119">
    <property type="entry name" value="LysR_subst-bd"/>
</dbReference>
<keyword evidence="3" id="KW-0238">DNA-binding</keyword>
<dbReference type="HOGENOM" id="CLU_039613_6_1_5"/>
<comment type="similarity">
    <text evidence="1">Belongs to the LysR transcriptional regulatory family.</text>
</comment>
<dbReference type="PANTHER" id="PTHR30126:SF77">
    <property type="entry name" value="TRANSCRIPTIONAL REGULATORY PROTEIN"/>
    <property type="match status" value="1"/>
</dbReference>
<dbReference type="RefSeq" id="WP_007197760.1">
    <property type="nucleotide sequence ID" value="NZ_CM002917.1"/>
</dbReference>
<dbReference type="PANTHER" id="PTHR30126">
    <property type="entry name" value="HTH-TYPE TRANSCRIPTIONAL REGULATOR"/>
    <property type="match status" value="1"/>
</dbReference>
<name>A9D6M6_HOEPD</name>
<protein>
    <submittedName>
        <fullName evidence="6">Transcriptional regulator</fullName>
    </submittedName>
</protein>
<keyword evidence="2" id="KW-0805">Transcription regulation</keyword>
<dbReference type="SUPFAM" id="SSF53850">
    <property type="entry name" value="Periplasmic binding protein-like II"/>
    <property type="match status" value="1"/>
</dbReference>
<dbReference type="InterPro" id="IPR036388">
    <property type="entry name" value="WH-like_DNA-bd_sf"/>
</dbReference>
<dbReference type="GO" id="GO:0000976">
    <property type="term" value="F:transcription cis-regulatory region binding"/>
    <property type="evidence" value="ECO:0007669"/>
    <property type="project" value="TreeGrafter"/>
</dbReference>
<dbReference type="OrthoDB" id="9791253at2"/>
<gene>
    <name evidence="6" type="ORF">HPDFL43_09922</name>
</gene>
<evidence type="ECO:0000256" key="1">
    <source>
        <dbReference type="ARBA" id="ARBA00009437"/>
    </source>
</evidence>
<organism evidence="6 7">
    <name type="scientific">Hoeflea phototrophica (strain DSM 17068 / NCIMB 14078 / DFL-43)</name>
    <dbReference type="NCBI Taxonomy" id="411684"/>
    <lineage>
        <taxon>Bacteria</taxon>
        <taxon>Pseudomonadati</taxon>
        <taxon>Pseudomonadota</taxon>
        <taxon>Alphaproteobacteria</taxon>
        <taxon>Hyphomicrobiales</taxon>
        <taxon>Rhizobiaceae</taxon>
        <taxon>Hoeflea</taxon>
    </lineage>
</organism>
<dbReference type="Proteomes" id="UP000004291">
    <property type="component" value="Chromosome"/>
</dbReference>
<dbReference type="EMBL" id="ABIA03000002">
    <property type="protein sequence ID" value="EDQ33545.1"/>
    <property type="molecule type" value="Genomic_DNA"/>
</dbReference>
<dbReference type="SUPFAM" id="SSF46785">
    <property type="entry name" value="Winged helix' DNA-binding domain"/>
    <property type="match status" value="1"/>
</dbReference>
<dbReference type="AlphaFoldDB" id="A9D6M6"/>
<evidence type="ECO:0000259" key="5">
    <source>
        <dbReference type="PROSITE" id="PS50931"/>
    </source>
</evidence>
<keyword evidence="7" id="KW-1185">Reference proteome</keyword>
<dbReference type="CDD" id="cd05466">
    <property type="entry name" value="PBP2_LTTR_substrate"/>
    <property type="match status" value="1"/>
</dbReference>
<accession>A9D6M6</accession>
<dbReference type="InterPro" id="IPR000847">
    <property type="entry name" value="LysR_HTH_N"/>
</dbReference>
<comment type="caution">
    <text evidence="6">The sequence shown here is derived from an EMBL/GenBank/DDBJ whole genome shotgun (WGS) entry which is preliminary data.</text>
</comment>
<sequence>MANFTLRQMEAFVWVAALESFRKAATKLNTTQPAISTRIATLEDQLGQQLFVRDAGQVQLTSAGQMLLPKARRLISIADDISTGEGSEKQRGILRLGVAETIVHSWLPDFLKALSRRFPLVDVDVLVDVTVNLRNELIDHRLDLAFLMGPVSEYRIGNVDLPAFPLIWTAAPELAMPETKEVPLTALLAHPVITYARTTRPYAELRQKFSDLNGPLPRIFPVSTLAASLRMALDGVGIAVLPHTMVREHLATGQLHQVNCEWTPPELIFTASYTAEPMNALAHRAAMLARDVALDWQMSTQRASAPMAD</sequence>
<dbReference type="Pfam" id="PF00126">
    <property type="entry name" value="HTH_1"/>
    <property type="match status" value="1"/>
</dbReference>
<reference evidence="6 7" key="2">
    <citation type="submission" date="2012-06" db="EMBL/GenBank/DDBJ databases">
        <authorList>
            <person name="Fiebig A."/>
        </authorList>
    </citation>
    <scope>NUCLEOTIDE SEQUENCE [LARGE SCALE GENOMIC DNA]</scope>
    <source>
        <strain evidence="6 7">DFL-43</strain>
    </source>
</reference>
<evidence type="ECO:0000256" key="4">
    <source>
        <dbReference type="ARBA" id="ARBA00023163"/>
    </source>
</evidence>
<dbReference type="Gene3D" id="3.40.190.10">
    <property type="entry name" value="Periplasmic binding protein-like II"/>
    <property type="match status" value="2"/>
</dbReference>
<dbReference type="GO" id="GO:0003700">
    <property type="term" value="F:DNA-binding transcription factor activity"/>
    <property type="evidence" value="ECO:0007669"/>
    <property type="project" value="InterPro"/>
</dbReference>